<dbReference type="Gene3D" id="3.40.50.620">
    <property type="entry name" value="HUPs"/>
    <property type="match status" value="1"/>
</dbReference>
<dbReference type="AlphaFoldDB" id="A0A0L0DBP7"/>
<feature type="domain" description="Tyrosine--tRNA ligase SYY-like C-terminal" evidence="12">
    <location>
        <begin position="409"/>
        <end position="472"/>
    </location>
</feature>
<dbReference type="InterPro" id="IPR002305">
    <property type="entry name" value="aa-tRNA-synth_Ic"/>
</dbReference>
<comment type="catalytic activity">
    <reaction evidence="9 11">
        <text>tRNA(Tyr) + L-tyrosine + ATP = L-tyrosyl-tRNA(Tyr) + AMP + diphosphate + H(+)</text>
        <dbReference type="Rhea" id="RHEA:10220"/>
        <dbReference type="Rhea" id="RHEA-COMP:9706"/>
        <dbReference type="Rhea" id="RHEA-COMP:9707"/>
        <dbReference type="ChEBI" id="CHEBI:15378"/>
        <dbReference type="ChEBI" id="CHEBI:30616"/>
        <dbReference type="ChEBI" id="CHEBI:33019"/>
        <dbReference type="ChEBI" id="CHEBI:58315"/>
        <dbReference type="ChEBI" id="CHEBI:78442"/>
        <dbReference type="ChEBI" id="CHEBI:78536"/>
        <dbReference type="ChEBI" id="CHEBI:456215"/>
        <dbReference type="EC" id="6.1.1.1"/>
    </reaction>
</comment>
<dbReference type="Pfam" id="PF00579">
    <property type="entry name" value="tRNA-synt_1b"/>
    <property type="match status" value="1"/>
</dbReference>
<dbReference type="InterPro" id="IPR014729">
    <property type="entry name" value="Rossmann-like_a/b/a_fold"/>
</dbReference>
<dbReference type="NCBIfam" id="TIGR00234">
    <property type="entry name" value="tyrS"/>
    <property type="match status" value="1"/>
</dbReference>
<dbReference type="Gene3D" id="3.10.290.10">
    <property type="entry name" value="RNA-binding S4 domain"/>
    <property type="match status" value="1"/>
</dbReference>
<protein>
    <recommendedName>
        <fullName evidence="1 11">Tyrosine--tRNA ligase</fullName>
        <ecNumber evidence="1 11">6.1.1.1</ecNumber>
    </recommendedName>
    <alternativeName>
        <fullName evidence="8 11">Tyrosyl-tRNA synthetase</fullName>
    </alternativeName>
</protein>
<dbReference type="FunFam" id="1.10.240.10:FF:000001">
    <property type="entry name" value="Tyrosine--tRNA ligase"/>
    <property type="match status" value="1"/>
</dbReference>
<dbReference type="HAMAP" id="MF_02006">
    <property type="entry name" value="Tyr_tRNA_synth_type1"/>
    <property type="match status" value="1"/>
</dbReference>
<dbReference type="InterPro" id="IPR054608">
    <property type="entry name" value="SYY-like_C"/>
</dbReference>
<sequence>MLRSISLARTAWAECRGWRSVCAATRVWAGSEGRSGEAVGASTGAGSGAGKRFVDELEARGLVVDCSSRDGLAAVVDAADGGADVGVYAGFDPTASSLHVGNLVALVMLRRFAAVGVKPVVLLGGATGLLGDPSGKTAERTLMPVDELARNMASIEASLRMQLLDGRMEVRNNAEWMAEMGALELLREYGKHFRVSAMLARDAVASRLESGTGISFTEFAYQMVQGIDFAHLYESDAVAVQIGGSDQWGNITAGLDLIRRRRSGDGTPHERPDAVGVTYPLLTTADGAKLGKSAGNAVWLDARLTSPFDLYQYFALAPDADVRTLLCALTELSLDTIEDELAAHFAQPSERRAQKTLAAEVTRMVHGTGAAGEAARASDALYARDGEAAPASAYPRHELAPGAPLDGASVVALAAAAGLAPSKSAAKRLANEGGLYLNGERVASKDAVVSASDISELGGVVIKAGKRKVVLVVEAES</sequence>
<evidence type="ECO:0000256" key="9">
    <source>
        <dbReference type="ARBA" id="ARBA00048248"/>
    </source>
</evidence>
<dbReference type="GO" id="GO:0006437">
    <property type="term" value="P:tyrosyl-tRNA aminoacylation"/>
    <property type="evidence" value="ECO:0007669"/>
    <property type="project" value="InterPro"/>
</dbReference>
<evidence type="ECO:0000313" key="13">
    <source>
        <dbReference type="EMBL" id="KNC49521.1"/>
    </source>
</evidence>
<dbReference type="STRING" id="461836.A0A0L0DBP7"/>
<proteinExistence type="inferred from homology"/>
<evidence type="ECO:0000256" key="4">
    <source>
        <dbReference type="ARBA" id="ARBA00022840"/>
    </source>
</evidence>
<evidence type="ECO:0000256" key="11">
    <source>
        <dbReference type="RuleBase" id="RU361234"/>
    </source>
</evidence>
<dbReference type="RefSeq" id="XP_013757636.1">
    <property type="nucleotide sequence ID" value="XM_013902182.1"/>
</dbReference>
<keyword evidence="4 11" id="KW-0067">ATP-binding</keyword>
<keyword evidence="6 11" id="KW-0648">Protein biosynthesis</keyword>
<dbReference type="GO" id="GO:0003723">
    <property type="term" value="F:RNA binding"/>
    <property type="evidence" value="ECO:0007669"/>
    <property type="project" value="UniProtKB-KW"/>
</dbReference>
<comment type="similarity">
    <text evidence="11">Belongs to the class-I aminoacyl-tRNA synthetase family.</text>
</comment>
<dbReference type="InterPro" id="IPR036986">
    <property type="entry name" value="S4_RNA-bd_sf"/>
</dbReference>
<dbReference type="InterPro" id="IPR024088">
    <property type="entry name" value="Tyr-tRNA-ligase_bac-type"/>
</dbReference>
<name>A0A0L0DBP7_THETB</name>
<dbReference type="EMBL" id="GL349456">
    <property type="protein sequence ID" value="KNC49521.1"/>
    <property type="molecule type" value="Genomic_DNA"/>
</dbReference>
<dbReference type="EC" id="6.1.1.1" evidence="1 11"/>
<evidence type="ECO:0000256" key="7">
    <source>
        <dbReference type="ARBA" id="ARBA00023146"/>
    </source>
</evidence>
<dbReference type="Pfam" id="PF22421">
    <property type="entry name" value="SYY_C-terminal"/>
    <property type="match status" value="1"/>
</dbReference>
<keyword evidence="5 10" id="KW-0694">RNA-binding</keyword>
<dbReference type="GO" id="GO:0005829">
    <property type="term" value="C:cytosol"/>
    <property type="evidence" value="ECO:0007669"/>
    <property type="project" value="TreeGrafter"/>
</dbReference>
<dbReference type="OMA" id="YMMAKDS"/>
<evidence type="ECO:0000256" key="10">
    <source>
        <dbReference type="PROSITE-ProRule" id="PRU00182"/>
    </source>
</evidence>
<evidence type="ECO:0000256" key="6">
    <source>
        <dbReference type="ARBA" id="ARBA00022917"/>
    </source>
</evidence>
<dbReference type="OrthoDB" id="337870at2759"/>
<dbReference type="SUPFAM" id="SSF55174">
    <property type="entry name" value="Alpha-L RNA-binding motif"/>
    <property type="match status" value="1"/>
</dbReference>
<dbReference type="InterPro" id="IPR024107">
    <property type="entry name" value="Tyr-tRNA-ligase_bac_1"/>
</dbReference>
<keyword evidence="2 11" id="KW-0436">Ligase</keyword>
<gene>
    <name evidence="13" type="ORF">AMSG_05542</name>
</gene>
<dbReference type="PANTHER" id="PTHR11766">
    <property type="entry name" value="TYROSYL-TRNA SYNTHETASE"/>
    <property type="match status" value="1"/>
</dbReference>
<evidence type="ECO:0000256" key="5">
    <source>
        <dbReference type="ARBA" id="ARBA00022884"/>
    </source>
</evidence>
<evidence type="ECO:0000256" key="3">
    <source>
        <dbReference type="ARBA" id="ARBA00022741"/>
    </source>
</evidence>
<dbReference type="CDD" id="cd00805">
    <property type="entry name" value="TyrRS_core"/>
    <property type="match status" value="1"/>
</dbReference>
<keyword evidence="3 11" id="KW-0547">Nucleotide-binding</keyword>
<dbReference type="Proteomes" id="UP000054408">
    <property type="component" value="Unassembled WGS sequence"/>
</dbReference>
<dbReference type="PROSITE" id="PS50889">
    <property type="entry name" value="S4"/>
    <property type="match status" value="1"/>
</dbReference>
<keyword evidence="14" id="KW-1185">Reference proteome</keyword>
<evidence type="ECO:0000256" key="1">
    <source>
        <dbReference type="ARBA" id="ARBA00013160"/>
    </source>
</evidence>
<keyword evidence="7 11" id="KW-0030">Aminoacyl-tRNA synthetase</keyword>
<dbReference type="SUPFAM" id="SSF52374">
    <property type="entry name" value="Nucleotidylyl transferase"/>
    <property type="match status" value="1"/>
</dbReference>
<reference evidence="13 14" key="1">
    <citation type="submission" date="2010-05" db="EMBL/GenBank/DDBJ databases">
        <title>The Genome Sequence of Thecamonas trahens ATCC 50062.</title>
        <authorList>
            <consortium name="The Broad Institute Genome Sequencing Platform"/>
            <person name="Russ C."/>
            <person name="Cuomo C."/>
            <person name="Shea T."/>
            <person name="Young S.K."/>
            <person name="Zeng Q."/>
            <person name="Koehrsen M."/>
            <person name="Haas B."/>
            <person name="Borodovsky M."/>
            <person name="Guigo R."/>
            <person name="Alvarado L."/>
            <person name="Berlin A."/>
            <person name="Bochicchio J."/>
            <person name="Borenstein D."/>
            <person name="Chapman S."/>
            <person name="Chen Z."/>
            <person name="Freedman E."/>
            <person name="Gellesch M."/>
            <person name="Goldberg J."/>
            <person name="Griggs A."/>
            <person name="Gujja S."/>
            <person name="Heilman E."/>
            <person name="Heiman D."/>
            <person name="Hepburn T."/>
            <person name="Howarth C."/>
            <person name="Jen D."/>
            <person name="Larson L."/>
            <person name="Mehta T."/>
            <person name="Park D."/>
            <person name="Pearson M."/>
            <person name="Roberts A."/>
            <person name="Saif S."/>
            <person name="Shenoy N."/>
            <person name="Sisk P."/>
            <person name="Stolte C."/>
            <person name="Sykes S."/>
            <person name="Thomson T."/>
            <person name="Walk T."/>
            <person name="White J."/>
            <person name="Yandava C."/>
            <person name="Burger G."/>
            <person name="Gray M.W."/>
            <person name="Holland P.W.H."/>
            <person name="King N."/>
            <person name="Lang F.B.F."/>
            <person name="Roger A.J."/>
            <person name="Ruiz-Trillo I."/>
            <person name="Lander E."/>
            <person name="Nusbaum C."/>
        </authorList>
    </citation>
    <scope>NUCLEOTIDE SEQUENCE [LARGE SCALE GENOMIC DNA]</scope>
    <source>
        <strain evidence="13 14">ATCC 50062</strain>
    </source>
</reference>
<dbReference type="PRINTS" id="PR01040">
    <property type="entry name" value="TRNASYNTHTYR"/>
</dbReference>
<dbReference type="PANTHER" id="PTHR11766:SF0">
    <property type="entry name" value="TYROSINE--TRNA LIGASE, MITOCHONDRIAL"/>
    <property type="match status" value="1"/>
</dbReference>
<dbReference type="InterPro" id="IPR002307">
    <property type="entry name" value="Tyr-tRNA-ligase"/>
</dbReference>
<organism evidence="13 14">
    <name type="scientific">Thecamonas trahens ATCC 50062</name>
    <dbReference type="NCBI Taxonomy" id="461836"/>
    <lineage>
        <taxon>Eukaryota</taxon>
        <taxon>Apusozoa</taxon>
        <taxon>Apusomonadida</taxon>
        <taxon>Apusomonadidae</taxon>
        <taxon>Thecamonas</taxon>
    </lineage>
</organism>
<dbReference type="Gene3D" id="1.10.240.10">
    <property type="entry name" value="Tyrosyl-Transfer RNA Synthetase"/>
    <property type="match status" value="1"/>
</dbReference>
<evidence type="ECO:0000259" key="12">
    <source>
        <dbReference type="Pfam" id="PF22421"/>
    </source>
</evidence>
<evidence type="ECO:0000313" key="14">
    <source>
        <dbReference type="Proteomes" id="UP000054408"/>
    </source>
</evidence>
<evidence type="ECO:0000256" key="8">
    <source>
        <dbReference type="ARBA" id="ARBA00033323"/>
    </source>
</evidence>
<dbReference type="GO" id="GO:0004831">
    <property type="term" value="F:tyrosine-tRNA ligase activity"/>
    <property type="evidence" value="ECO:0007669"/>
    <property type="project" value="UniProtKB-EC"/>
</dbReference>
<dbReference type="eggNOG" id="KOG2623">
    <property type="taxonomic scope" value="Eukaryota"/>
</dbReference>
<dbReference type="GO" id="GO:0005524">
    <property type="term" value="F:ATP binding"/>
    <property type="evidence" value="ECO:0007669"/>
    <property type="project" value="UniProtKB-KW"/>
</dbReference>
<accession>A0A0L0DBP7</accession>
<dbReference type="GeneID" id="25564938"/>
<evidence type="ECO:0000256" key="2">
    <source>
        <dbReference type="ARBA" id="ARBA00022598"/>
    </source>
</evidence>